<keyword evidence="1" id="KW-0812">Transmembrane</keyword>
<evidence type="ECO:0000256" key="1">
    <source>
        <dbReference type="SAM" id="Phobius"/>
    </source>
</evidence>
<feature type="transmembrane region" description="Helical" evidence="1">
    <location>
        <begin position="64"/>
        <end position="84"/>
    </location>
</feature>
<proteinExistence type="predicted"/>
<reference evidence="2 3" key="1">
    <citation type="journal article" date="2015" name="Nature">
        <title>rRNA introns, odd ribosomes, and small enigmatic genomes across a large radiation of phyla.</title>
        <authorList>
            <person name="Brown C.T."/>
            <person name="Hug L.A."/>
            <person name="Thomas B.C."/>
            <person name="Sharon I."/>
            <person name="Castelle C.J."/>
            <person name="Singh A."/>
            <person name="Wilkins M.J."/>
            <person name="Williams K.H."/>
            <person name="Banfield J.F."/>
        </authorList>
    </citation>
    <scope>NUCLEOTIDE SEQUENCE [LARGE SCALE GENOMIC DNA]</scope>
</reference>
<feature type="transmembrane region" description="Helical" evidence="1">
    <location>
        <begin position="22"/>
        <end position="43"/>
    </location>
</feature>
<accession>A0A0G0B919</accession>
<gene>
    <name evidence="2" type="ORF">UR61_C0009G0010</name>
</gene>
<sequence length="85" mass="9551">MGNIYDEIFANTWEPVFNLGDILKIPLVIILVGVLLYSFMLLLKVRILVDTINSEGNFKMKALVSFNLFITIFATILGTMIILLG</sequence>
<organism evidence="2 3">
    <name type="scientific">candidate division WS6 bacterium GW2011_GWE1_34_7</name>
    <dbReference type="NCBI Taxonomy" id="1619093"/>
    <lineage>
        <taxon>Bacteria</taxon>
        <taxon>Candidatus Dojkabacteria</taxon>
    </lineage>
</organism>
<dbReference type="Proteomes" id="UP000033866">
    <property type="component" value="Unassembled WGS sequence"/>
</dbReference>
<comment type="caution">
    <text evidence="2">The sequence shown here is derived from an EMBL/GenBank/DDBJ whole genome shotgun (WGS) entry which is preliminary data.</text>
</comment>
<dbReference type="AlphaFoldDB" id="A0A0G0B919"/>
<keyword evidence="1" id="KW-1133">Transmembrane helix</keyword>
<evidence type="ECO:0000313" key="3">
    <source>
        <dbReference type="Proteomes" id="UP000033866"/>
    </source>
</evidence>
<evidence type="ECO:0000313" key="2">
    <source>
        <dbReference type="EMBL" id="KKP65893.1"/>
    </source>
</evidence>
<name>A0A0G0B919_9BACT</name>
<protein>
    <submittedName>
        <fullName evidence="2">Uncharacterized protein</fullName>
    </submittedName>
</protein>
<keyword evidence="1" id="KW-0472">Membrane</keyword>
<dbReference type="EMBL" id="LBPV01000009">
    <property type="protein sequence ID" value="KKP65893.1"/>
    <property type="molecule type" value="Genomic_DNA"/>
</dbReference>